<dbReference type="GO" id="GO:0003677">
    <property type="term" value="F:DNA binding"/>
    <property type="evidence" value="ECO:0007669"/>
    <property type="project" value="InterPro"/>
</dbReference>
<dbReference type="CDD" id="cd00093">
    <property type="entry name" value="HTH_XRE"/>
    <property type="match status" value="1"/>
</dbReference>
<dbReference type="InterPro" id="IPR053163">
    <property type="entry name" value="HTH-type_regulator_Rgg"/>
</dbReference>
<sequence>MQYMGEVFKMLRTSRNISLKETTGDEFSPSMLSRFENGESDITITKLLVGLANIRTDLDEFVYLVNGFTMSPYNELKSNIWDAISKNKLATLHQMYTKELDNYHLLKKEIFFLNALIIKSQMLFLDEHTQMTKEEEQFLYDYFFFVDIWGNYELKLFSDVSLLLPLEMYIKYTREMLNKIDFLGDFGKNNNLVNSILLNGMFKSNKEKKVSSAAYFNNMIKKNFFEENDTYLRIVYMIAEGQYKYCKGEKDIGLQQIKVAIDILKVLNCDESAEYYSNSLQEWLK</sequence>
<dbReference type="InterPro" id="IPR010057">
    <property type="entry name" value="Transcription_activator_Rgg_C"/>
</dbReference>
<dbReference type="InterPro" id="IPR010982">
    <property type="entry name" value="Lambda_DNA-bd_dom_sf"/>
</dbReference>
<dbReference type="AlphaFoldDB" id="A0A7W0ARR3"/>
<comment type="caution">
    <text evidence="2">The sequence shown here is derived from an EMBL/GenBank/DDBJ whole genome shotgun (WGS) entry which is preliminary data.</text>
</comment>
<accession>A0A7W0ARR3</accession>
<dbReference type="SUPFAM" id="SSF47413">
    <property type="entry name" value="lambda repressor-like DNA-binding domains"/>
    <property type="match status" value="1"/>
</dbReference>
<name>A0A7W0ARR3_STRPO</name>
<evidence type="ECO:0000313" key="3">
    <source>
        <dbReference type="Proteomes" id="UP000524462"/>
    </source>
</evidence>
<dbReference type="PANTHER" id="PTHR37038">
    <property type="entry name" value="TRANSCRIPTIONAL REGULATOR-RELATED"/>
    <property type="match status" value="1"/>
</dbReference>
<reference evidence="2 3" key="1">
    <citation type="submission" date="2020-07" db="EMBL/GenBank/DDBJ databases">
        <title>Molecular and genomic characterization of Streptococcus porcinus isolated from diseased swine in Brazil.</title>
        <authorList>
            <person name="Moreno L.Z."/>
            <person name="Matajira C.E.C."/>
            <person name="Poor A.P."/>
            <person name="Dutra M.C."/>
            <person name="Moreno A.M."/>
        </authorList>
    </citation>
    <scope>NUCLEOTIDE SEQUENCE [LARGE SCALE GENOMIC DNA]</scope>
    <source>
        <strain evidence="2 3">SP0816-2</strain>
    </source>
</reference>
<feature type="domain" description="HTH-type transcriptional regulator Rgg C-terminal" evidence="1">
    <location>
        <begin position="107"/>
        <end position="277"/>
    </location>
</feature>
<dbReference type="PANTHER" id="PTHR37038:SF12">
    <property type="entry name" value="TRANSCRIPTIONAL REGULATOR"/>
    <property type="match status" value="1"/>
</dbReference>
<evidence type="ECO:0000259" key="1">
    <source>
        <dbReference type="Pfam" id="PF21259"/>
    </source>
</evidence>
<dbReference type="Pfam" id="PF21259">
    <property type="entry name" value="Rgg_C"/>
    <property type="match status" value="1"/>
</dbReference>
<dbReference type="Proteomes" id="UP000524462">
    <property type="component" value="Unassembled WGS sequence"/>
</dbReference>
<dbReference type="EMBL" id="JACEGE010000023">
    <property type="protein sequence ID" value="MBA2796473.1"/>
    <property type="molecule type" value="Genomic_DNA"/>
</dbReference>
<dbReference type="RefSeq" id="WP_181460385.1">
    <property type="nucleotide sequence ID" value="NZ_JACEGE010000023.1"/>
</dbReference>
<dbReference type="InterPro" id="IPR001387">
    <property type="entry name" value="Cro/C1-type_HTH"/>
</dbReference>
<gene>
    <name evidence="2" type="ORF">H1B29_08275</name>
</gene>
<evidence type="ECO:0000313" key="2">
    <source>
        <dbReference type="EMBL" id="MBA2796473.1"/>
    </source>
</evidence>
<organism evidence="2 3">
    <name type="scientific">Streptococcus porcinus</name>
    <dbReference type="NCBI Taxonomy" id="1340"/>
    <lineage>
        <taxon>Bacteria</taxon>
        <taxon>Bacillati</taxon>
        <taxon>Bacillota</taxon>
        <taxon>Bacilli</taxon>
        <taxon>Lactobacillales</taxon>
        <taxon>Streptococcaceae</taxon>
        <taxon>Streptococcus</taxon>
    </lineage>
</organism>
<protein>
    <submittedName>
        <fullName evidence="2">Rgg/GadR/MutR family transcriptional regulator</fullName>
    </submittedName>
</protein>
<dbReference type="NCBIfam" id="TIGR01716">
    <property type="entry name" value="RGG_Cterm"/>
    <property type="match status" value="1"/>
</dbReference>
<proteinExistence type="predicted"/>